<dbReference type="InterPro" id="IPR036138">
    <property type="entry name" value="PBP_dimer_sf"/>
</dbReference>
<evidence type="ECO:0000256" key="2">
    <source>
        <dbReference type="ARBA" id="ARBA00004236"/>
    </source>
</evidence>
<evidence type="ECO:0000259" key="14">
    <source>
        <dbReference type="Pfam" id="PF03717"/>
    </source>
</evidence>
<dbReference type="KEGG" id="plw:D5F53_08555"/>
<dbReference type="Pfam" id="PF03717">
    <property type="entry name" value="PBP_dimer"/>
    <property type="match status" value="1"/>
</dbReference>
<feature type="region of interest" description="Disordered" evidence="11">
    <location>
        <begin position="669"/>
        <end position="693"/>
    </location>
</feature>
<dbReference type="GO" id="GO:0071555">
    <property type="term" value="P:cell wall organization"/>
    <property type="evidence" value="ECO:0007669"/>
    <property type="project" value="UniProtKB-KW"/>
</dbReference>
<dbReference type="PANTHER" id="PTHR30627:SF2">
    <property type="entry name" value="PEPTIDOGLYCAN D,D-TRANSPEPTIDASE MRDA"/>
    <property type="match status" value="1"/>
</dbReference>
<dbReference type="Gene3D" id="3.90.1310.10">
    <property type="entry name" value="Penicillin-binding protein 2a (Domain 2)"/>
    <property type="match status" value="1"/>
</dbReference>
<dbReference type="GO" id="GO:0009252">
    <property type="term" value="P:peptidoglycan biosynthetic process"/>
    <property type="evidence" value="ECO:0007669"/>
    <property type="project" value="UniProtKB-KW"/>
</dbReference>
<evidence type="ECO:0000256" key="5">
    <source>
        <dbReference type="ARBA" id="ARBA00022692"/>
    </source>
</evidence>
<keyword evidence="7" id="KW-0573">Peptidoglycan synthesis</keyword>
<dbReference type="GO" id="GO:0008360">
    <property type="term" value="P:regulation of cell shape"/>
    <property type="evidence" value="ECO:0007669"/>
    <property type="project" value="UniProtKB-KW"/>
</dbReference>
<keyword evidence="6" id="KW-0133">Cell shape</keyword>
<dbReference type="InterPro" id="IPR001460">
    <property type="entry name" value="PCN-bd_Tpept"/>
</dbReference>
<keyword evidence="4" id="KW-1003">Cell membrane</keyword>
<dbReference type="Proteomes" id="UP000266552">
    <property type="component" value="Chromosome"/>
</dbReference>
<evidence type="ECO:0000256" key="8">
    <source>
        <dbReference type="ARBA" id="ARBA00022989"/>
    </source>
</evidence>
<feature type="domain" description="Penicillin-binding protein dimerisation" evidence="14">
    <location>
        <begin position="67"/>
        <end position="266"/>
    </location>
</feature>
<evidence type="ECO:0000256" key="12">
    <source>
        <dbReference type="SAM" id="Phobius"/>
    </source>
</evidence>
<evidence type="ECO:0000256" key="11">
    <source>
        <dbReference type="SAM" id="MobiDB-lite"/>
    </source>
</evidence>
<keyword evidence="9 12" id="KW-0472">Membrane</keyword>
<evidence type="ECO:0000256" key="10">
    <source>
        <dbReference type="ARBA" id="ARBA00023316"/>
    </source>
</evidence>
<keyword evidence="10" id="KW-0961">Cell wall biogenesis/degradation</keyword>
<accession>A0A385TLL6</accession>
<evidence type="ECO:0000256" key="1">
    <source>
        <dbReference type="ARBA" id="ARBA00004167"/>
    </source>
</evidence>
<sequence>MIGFKPYKDVPDESEIRRKFHGRINIFFFSAFLIFCVIIVRMAILQFVEGPELASQETGGEQKHFPLQPIRGSIIDASGTKLAYSTASNSLYITLMKDYSKKTDKGKENRPEAEEMAKRLVQAFNKYGDPNLEPMTVKKVIEALDLEYIKQHGYEPRRIKSDLTKEEIAYFMENRAKFPGIQIVEENVRHYDPDTVAVQTIGYLRKFKGSKSVKVYEEIDQSNKDQDNPGMIYTEEESVGYDGLERMYQEELRGKSGYLSIPINPQNMVDGVPTMVAPEKGHNIHTTIHKDIQLATEQAIMDQLQYLHTHPVSGKLHKDAVTGYAVAMEVDTGHVVAMASMPDYDPNVWESGGKITQDVVDASGNGTITIYGSGRSGNGFESMIFLGSVIKPLTVLIGLNEGLFGINDTYPDQGYATIGREGSETRISNSSGHRNGPIKPQLAIQQSSNAFMIDMIGKRLVSKYGGEKGVTVWDEYMEKFGLGVVTGSGLPNEHKGLKNYTDTKAAGSNLAALAYASFGQQGKYTPLQLAQYTVMLANEGKRIKPQLVSQITDQDGNVVKEFGREILNEVDFPKTYWQTIKRGMNTQGLAAFDDFKYDFARKTGTSEQEAKVNGTWKKIDNGVFIAFAPRDNPKLAVAVVVPEGGFGSQSAAPIARKIFDAYDEVYGLDGTPHPKKTEEQTKDGGEEETGDNR</sequence>
<organism evidence="15 16">
    <name type="scientific">Paenibacillus lautus</name>
    <name type="common">Bacillus lautus</name>
    <dbReference type="NCBI Taxonomy" id="1401"/>
    <lineage>
        <taxon>Bacteria</taxon>
        <taxon>Bacillati</taxon>
        <taxon>Bacillota</taxon>
        <taxon>Bacilli</taxon>
        <taxon>Bacillales</taxon>
        <taxon>Paenibacillaceae</taxon>
        <taxon>Paenibacillus</taxon>
    </lineage>
</organism>
<comment type="similarity">
    <text evidence="3">Belongs to the transpeptidase family.</text>
</comment>
<evidence type="ECO:0000256" key="6">
    <source>
        <dbReference type="ARBA" id="ARBA00022960"/>
    </source>
</evidence>
<evidence type="ECO:0000313" key="16">
    <source>
        <dbReference type="Proteomes" id="UP000266552"/>
    </source>
</evidence>
<keyword evidence="16" id="KW-1185">Reference proteome</keyword>
<dbReference type="SUPFAM" id="SSF56519">
    <property type="entry name" value="Penicillin binding protein dimerisation domain"/>
    <property type="match status" value="1"/>
</dbReference>
<proteinExistence type="inferred from homology"/>
<dbReference type="InterPro" id="IPR050515">
    <property type="entry name" value="Beta-lactam/transpept"/>
</dbReference>
<evidence type="ECO:0000256" key="9">
    <source>
        <dbReference type="ARBA" id="ARBA00023136"/>
    </source>
</evidence>
<evidence type="ECO:0000313" key="15">
    <source>
        <dbReference type="EMBL" id="AYB43327.1"/>
    </source>
</evidence>
<gene>
    <name evidence="15" type="ORF">D5F53_08555</name>
</gene>
<dbReference type="SUPFAM" id="SSF56601">
    <property type="entry name" value="beta-lactamase/transpeptidase-like"/>
    <property type="match status" value="1"/>
</dbReference>
<name>A0A385TLL6_PAELA</name>
<reference evidence="15 16" key="1">
    <citation type="submission" date="2018-09" db="EMBL/GenBank/DDBJ databases">
        <title>Genome Sequence of Paenibacillus lautus Strain E7593-69, Azo Dye-Degrading Bacteria, Isolated from Commercial Tattoo Inks.</title>
        <authorList>
            <person name="Nho S.W."/>
            <person name="Kim S.-J."/>
            <person name="Kweon O."/>
            <person name="Cerniglia C.E."/>
        </authorList>
    </citation>
    <scope>NUCLEOTIDE SEQUENCE [LARGE SCALE GENOMIC DNA]</scope>
    <source>
        <strain evidence="15 16">E7593-69</strain>
    </source>
</reference>
<dbReference type="PANTHER" id="PTHR30627">
    <property type="entry name" value="PEPTIDOGLYCAN D,D-TRANSPEPTIDASE"/>
    <property type="match status" value="1"/>
</dbReference>
<evidence type="ECO:0000256" key="7">
    <source>
        <dbReference type="ARBA" id="ARBA00022984"/>
    </source>
</evidence>
<feature type="transmembrane region" description="Helical" evidence="12">
    <location>
        <begin position="26"/>
        <end position="48"/>
    </location>
</feature>
<feature type="domain" description="Penicillin-binding protein transpeptidase" evidence="13">
    <location>
        <begin position="323"/>
        <end position="659"/>
    </location>
</feature>
<comment type="subcellular location">
    <subcellularLocation>
        <location evidence="2">Cell membrane</location>
    </subcellularLocation>
    <subcellularLocation>
        <location evidence="1">Membrane</location>
        <topology evidence="1">Single-pass membrane protein</topology>
    </subcellularLocation>
</comment>
<dbReference type="GO" id="GO:0071972">
    <property type="term" value="F:peptidoglycan L,D-transpeptidase activity"/>
    <property type="evidence" value="ECO:0007669"/>
    <property type="project" value="TreeGrafter"/>
</dbReference>
<evidence type="ECO:0000256" key="3">
    <source>
        <dbReference type="ARBA" id="ARBA00007171"/>
    </source>
</evidence>
<keyword evidence="8 12" id="KW-1133">Transmembrane helix</keyword>
<dbReference type="GO" id="GO:0008658">
    <property type="term" value="F:penicillin binding"/>
    <property type="evidence" value="ECO:0007669"/>
    <property type="project" value="InterPro"/>
</dbReference>
<dbReference type="RefSeq" id="WP_119847347.1">
    <property type="nucleotide sequence ID" value="NZ_CP032412.1"/>
</dbReference>
<dbReference type="AlphaFoldDB" id="A0A385TLL6"/>
<evidence type="ECO:0000256" key="4">
    <source>
        <dbReference type="ARBA" id="ARBA00022475"/>
    </source>
</evidence>
<dbReference type="InterPro" id="IPR005311">
    <property type="entry name" value="PBP_dimer"/>
</dbReference>
<dbReference type="GO" id="GO:0005886">
    <property type="term" value="C:plasma membrane"/>
    <property type="evidence" value="ECO:0007669"/>
    <property type="project" value="UniProtKB-SubCell"/>
</dbReference>
<feature type="compositionally biased region" description="Basic and acidic residues" evidence="11">
    <location>
        <begin position="675"/>
        <end position="693"/>
    </location>
</feature>
<keyword evidence="5 12" id="KW-0812">Transmembrane</keyword>
<protein>
    <submittedName>
        <fullName evidence="15">Penicillin-binding protein 2</fullName>
    </submittedName>
</protein>
<dbReference type="Pfam" id="PF00905">
    <property type="entry name" value="Transpeptidase"/>
    <property type="match status" value="1"/>
</dbReference>
<dbReference type="EMBL" id="CP032412">
    <property type="protein sequence ID" value="AYB43327.1"/>
    <property type="molecule type" value="Genomic_DNA"/>
</dbReference>
<dbReference type="Gene3D" id="3.40.710.10">
    <property type="entry name" value="DD-peptidase/beta-lactamase superfamily"/>
    <property type="match status" value="1"/>
</dbReference>
<dbReference type="InterPro" id="IPR012338">
    <property type="entry name" value="Beta-lactam/transpept-like"/>
</dbReference>
<evidence type="ECO:0000259" key="13">
    <source>
        <dbReference type="Pfam" id="PF00905"/>
    </source>
</evidence>